<evidence type="ECO:0000313" key="1">
    <source>
        <dbReference type="EMBL" id="SOC45767.1"/>
    </source>
</evidence>
<organism evidence="1 2">
    <name type="scientific">Rhizobium subbaraonis</name>
    <dbReference type="NCBI Taxonomy" id="908946"/>
    <lineage>
        <taxon>Bacteria</taxon>
        <taxon>Pseudomonadati</taxon>
        <taxon>Pseudomonadota</taxon>
        <taxon>Alphaproteobacteria</taxon>
        <taxon>Hyphomicrobiales</taxon>
        <taxon>Rhizobiaceae</taxon>
        <taxon>Rhizobium/Agrobacterium group</taxon>
        <taxon>Rhizobium</taxon>
    </lineage>
</organism>
<sequence length="232" mass="25771">MANPRLCSISNCGKPAVGRGWCSLHWQRWQKHGDPLRERSRQAATCSIDGCARPTKAKSLCQAHYTRLRVHGHPLAGRTAEGEPLRFLQSAIAYDGDVCLRWPYGHNGDGYGLIWQDGKFKLVTRLVCEAVHGPPPTPDHESAHSCGKGHEGCCAPNHLHWATTSENHLEKANHGTDNRGGKHPMVKLTDEDVRTIRTLHGKLLQREIAELFGIGRVQVGRILSGQRWGHLD</sequence>
<evidence type="ECO:0008006" key="3">
    <source>
        <dbReference type="Google" id="ProtNLM"/>
    </source>
</evidence>
<proteinExistence type="predicted"/>
<accession>A0A285UVS0</accession>
<gene>
    <name evidence="1" type="ORF">SAMN05892877_117156</name>
</gene>
<evidence type="ECO:0000313" key="2">
    <source>
        <dbReference type="Proteomes" id="UP000219167"/>
    </source>
</evidence>
<name>A0A285UVS0_9HYPH</name>
<dbReference type="InterPro" id="IPR044925">
    <property type="entry name" value="His-Me_finger_sf"/>
</dbReference>
<dbReference type="SUPFAM" id="SSF54060">
    <property type="entry name" value="His-Me finger endonucleases"/>
    <property type="match status" value="1"/>
</dbReference>
<reference evidence="1 2" key="1">
    <citation type="submission" date="2017-08" db="EMBL/GenBank/DDBJ databases">
        <authorList>
            <person name="de Groot N.N."/>
        </authorList>
    </citation>
    <scope>NUCLEOTIDE SEQUENCE [LARGE SCALE GENOMIC DNA]</scope>
    <source>
        <strain evidence="1 2">JC85</strain>
    </source>
</reference>
<dbReference type="EMBL" id="OBQD01000017">
    <property type="protein sequence ID" value="SOC45767.1"/>
    <property type="molecule type" value="Genomic_DNA"/>
</dbReference>
<dbReference type="Proteomes" id="UP000219167">
    <property type="component" value="Unassembled WGS sequence"/>
</dbReference>
<dbReference type="AlphaFoldDB" id="A0A285UVS0"/>
<dbReference type="RefSeq" id="WP_141402110.1">
    <property type="nucleotide sequence ID" value="NZ_OBQD01000017.1"/>
</dbReference>
<protein>
    <recommendedName>
        <fullName evidence="3">HNH endonuclease</fullName>
    </recommendedName>
</protein>
<keyword evidence="2" id="KW-1185">Reference proteome</keyword>
<dbReference type="OrthoDB" id="6631788at2"/>